<keyword evidence="1" id="KW-0472">Membrane</keyword>
<sequence length="219" mass="23118">MIDRLVTLHTHVGTWGWRLLKLHLLWLLHTLRGGVVLGVFPATAAVHEVLRHDLMSDDVAERRGLRAEFDAAWRANLRGANVLGYVLTLLWAVLLAERQLLAGAGSGLAGAAGSLLWFAAAFLAVATALAWPLAAHYDEAALPHLRRAATLVVARPVTALVTGAAGGTVLAAYYLVPGLVPVLGVAAPALATTYCLRRSGILPAPAPAPSPDRMKESTV</sequence>
<keyword evidence="1" id="KW-0812">Transmembrane</keyword>
<dbReference type="InterPro" id="IPR006938">
    <property type="entry name" value="DUF624"/>
</dbReference>
<dbReference type="RefSeq" id="WP_171106115.1">
    <property type="nucleotide sequence ID" value="NZ_BMPT01000030.1"/>
</dbReference>
<accession>A0A8H9GQN6</accession>
<gene>
    <name evidence="2" type="ORF">GCM10010102_44630</name>
</gene>
<dbReference type="EMBL" id="BMPT01000030">
    <property type="protein sequence ID" value="GGM44229.1"/>
    <property type="molecule type" value="Genomic_DNA"/>
</dbReference>
<keyword evidence="1" id="KW-1133">Transmembrane helix</keyword>
<dbReference type="Proteomes" id="UP000655589">
    <property type="component" value="Unassembled WGS sequence"/>
</dbReference>
<evidence type="ECO:0000313" key="3">
    <source>
        <dbReference type="Proteomes" id="UP000655589"/>
    </source>
</evidence>
<proteinExistence type="predicted"/>
<evidence type="ECO:0000313" key="2">
    <source>
        <dbReference type="EMBL" id="GGM44229.1"/>
    </source>
</evidence>
<reference evidence="2" key="1">
    <citation type="journal article" date="2014" name="Int. J. Syst. Evol. Microbiol.">
        <title>Complete genome sequence of Corynebacterium casei LMG S-19264T (=DSM 44701T), isolated from a smear-ripened cheese.</title>
        <authorList>
            <consortium name="US DOE Joint Genome Institute (JGI-PGF)"/>
            <person name="Walter F."/>
            <person name="Albersmeier A."/>
            <person name="Kalinowski J."/>
            <person name="Ruckert C."/>
        </authorList>
    </citation>
    <scope>NUCLEOTIDE SEQUENCE</scope>
    <source>
        <strain evidence="2">JCM 3051</strain>
    </source>
</reference>
<evidence type="ECO:0000256" key="1">
    <source>
        <dbReference type="SAM" id="Phobius"/>
    </source>
</evidence>
<keyword evidence="3" id="KW-1185">Reference proteome</keyword>
<name>A0A8H9GQN6_9MICO</name>
<comment type="caution">
    <text evidence="2">The sequence shown here is derived from an EMBL/GenBank/DDBJ whole genome shotgun (WGS) entry which is preliminary data.</text>
</comment>
<dbReference type="Pfam" id="PF04854">
    <property type="entry name" value="DUF624"/>
    <property type="match status" value="1"/>
</dbReference>
<protein>
    <recommendedName>
        <fullName evidence="4">Membrane protein YesL</fullName>
    </recommendedName>
</protein>
<reference evidence="2" key="2">
    <citation type="submission" date="2020-09" db="EMBL/GenBank/DDBJ databases">
        <authorList>
            <person name="Sun Q."/>
            <person name="Ohkuma M."/>
        </authorList>
    </citation>
    <scope>NUCLEOTIDE SEQUENCE</scope>
    <source>
        <strain evidence="2">JCM 3051</strain>
    </source>
</reference>
<feature type="transmembrane region" description="Helical" evidence="1">
    <location>
        <begin position="75"/>
        <end position="96"/>
    </location>
</feature>
<feature type="transmembrane region" description="Helical" evidence="1">
    <location>
        <begin position="24"/>
        <end position="46"/>
    </location>
</feature>
<evidence type="ECO:0008006" key="4">
    <source>
        <dbReference type="Google" id="ProtNLM"/>
    </source>
</evidence>
<feature type="transmembrane region" description="Helical" evidence="1">
    <location>
        <begin position="179"/>
        <end position="196"/>
    </location>
</feature>
<dbReference type="AlphaFoldDB" id="A0A8H9GQN6"/>
<feature type="transmembrane region" description="Helical" evidence="1">
    <location>
        <begin position="108"/>
        <end position="131"/>
    </location>
</feature>
<organism evidence="2 3">
    <name type="scientific">Promicromonospora citrea</name>
    <dbReference type="NCBI Taxonomy" id="43677"/>
    <lineage>
        <taxon>Bacteria</taxon>
        <taxon>Bacillati</taxon>
        <taxon>Actinomycetota</taxon>
        <taxon>Actinomycetes</taxon>
        <taxon>Micrococcales</taxon>
        <taxon>Promicromonosporaceae</taxon>
        <taxon>Promicromonospora</taxon>
    </lineage>
</organism>